<name>A0A8J3JB00_9ACTN</name>
<accession>A0A8J3JB00</accession>
<protein>
    <recommendedName>
        <fullName evidence="3">Endonuclease/exonuclease/phosphatase domain-containing protein</fullName>
    </recommendedName>
</protein>
<dbReference type="EMBL" id="BOMB01000038">
    <property type="protein sequence ID" value="GID15130.1"/>
    <property type="molecule type" value="Genomic_DNA"/>
</dbReference>
<keyword evidence="2" id="KW-0812">Transmembrane</keyword>
<feature type="transmembrane region" description="Helical" evidence="2">
    <location>
        <begin position="243"/>
        <end position="262"/>
    </location>
</feature>
<comment type="caution">
    <text evidence="4">The sequence shown here is derived from an EMBL/GenBank/DDBJ whole genome shotgun (WGS) entry which is preliminary data.</text>
</comment>
<dbReference type="PANTHER" id="PTHR14859">
    <property type="entry name" value="CALCOFLUOR WHITE HYPERSENSITIVE PROTEIN PRECURSOR"/>
    <property type="match status" value="1"/>
</dbReference>
<feature type="transmembrane region" description="Helical" evidence="2">
    <location>
        <begin position="352"/>
        <end position="374"/>
    </location>
</feature>
<dbReference type="GO" id="GO:0006506">
    <property type="term" value="P:GPI anchor biosynthetic process"/>
    <property type="evidence" value="ECO:0007669"/>
    <property type="project" value="TreeGrafter"/>
</dbReference>
<dbReference type="GO" id="GO:0003824">
    <property type="term" value="F:catalytic activity"/>
    <property type="evidence" value="ECO:0007669"/>
    <property type="project" value="InterPro"/>
</dbReference>
<gene>
    <name evidence="4" type="ORF">Aru02nite_60190</name>
</gene>
<dbReference type="AlphaFoldDB" id="A0A8J3JB00"/>
<evidence type="ECO:0000313" key="4">
    <source>
        <dbReference type="EMBL" id="GID15130.1"/>
    </source>
</evidence>
<organism evidence="4 5">
    <name type="scientific">Actinocatenispora rupis</name>
    <dbReference type="NCBI Taxonomy" id="519421"/>
    <lineage>
        <taxon>Bacteria</taxon>
        <taxon>Bacillati</taxon>
        <taxon>Actinomycetota</taxon>
        <taxon>Actinomycetes</taxon>
        <taxon>Micromonosporales</taxon>
        <taxon>Micromonosporaceae</taxon>
        <taxon>Actinocatenispora</taxon>
    </lineage>
</organism>
<feature type="transmembrane region" description="Helical" evidence="2">
    <location>
        <begin position="71"/>
        <end position="88"/>
    </location>
</feature>
<evidence type="ECO:0000313" key="5">
    <source>
        <dbReference type="Proteomes" id="UP000612808"/>
    </source>
</evidence>
<feature type="transmembrane region" description="Helical" evidence="2">
    <location>
        <begin position="153"/>
        <end position="170"/>
    </location>
</feature>
<dbReference type="Pfam" id="PF03372">
    <property type="entry name" value="Exo_endo_phos"/>
    <property type="match status" value="1"/>
</dbReference>
<feature type="domain" description="Endonuclease/exonuclease/phosphatase" evidence="3">
    <location>
        <begin position="448"/>
        <end position="665"/>
    </location>
</feature>
<reference evidence="4" key="1">
    <citation type="submission" date="2021-01" db="EMBL/GenBank/DDBJ databases">
        <title>Whole genome shotgun sequence of Actinocatenispora rupis NBRC 107355.</title>
        <authorList>
            <person name="Komaki H."/>
            <person name="Tamura T."/>
        </authorList>
    </citation>
    <scope>NUCLEOTIDE SEQUENCE</scope>
    <source>
        <strain evidence="4">NBRC 107355</strain>
    </source>
</reference>
<feature type="transmembrane region" description="Helical" evidence="2">
    <location>
        <begin position="191"/>
        <end position="210"/>
    </location>
</feature>
<keyword evidence="5" id="KW-1185">Reference proteome</keyword>
<evidence type="ECO:0000256" key="2">
    <source>
        <dbReference type="SAM" id="Phobius"/>
    </source>
</evidence>
<evidence type="ECO:0000256" key="1">
    <source>
        <dbReference type="SAM" id="MobiDB-lite"/>
    </source>
</evidence>
<sequence>MNSEAGRRAPLVALQAGATLFAVEALRASGPALDHVAGAGGVPAAAVTALVVYAVPVLVAPLVTWLDARRGIAAAVLLLVVLRLLEQAVPTPGFATALSTAVVALGALVLVSDQVGRVGGARFAVGVALGGATDIAVRAAFGTWDPVWRPGLLPWLWTIVACAGLALLLARTWRGFDPAPAPTRVTARYAVLGPYLGLYVLVLGSPAYVASQSGLGAPWAAVVLLLGAVLSIEAVARASRLDVRYRWVVAGVAVVAVGVALFTSGVPALVAVLVGQVAAVLLLSHVPRSFGDGLSTDPDCSIVSLSNSSTIGQSIRRGKMSATSRPRATPHPTRTTNHPTPTKPRTPTPTPLGYALAGLGTGLGFVAIVLPYQANYDLPLPVDNRLLPILAALLLALPALHTALPVAADGLRRLAGVPAVLLVVPVLVLVTTPAPARPVSRGDTVRLVTWNLHYAVNAGAAVDPATIARVLGAQHADVILLQEVNRGWPIGGGTDVAEWLSRALAMPYVWSPAADGQFGNVILSTLPLSDVDTGRLPYGAGPQRRSYAAATVELRSGRSLRVMTAHLQNETDNHATRTREIDALLARWHRRSPAVIAGDFNSMPGWPEISRFTAAGLVSAQDTTGHAGMLSSPTDRPKYRPDWIFGTDDVSFGDFAMPRTTASDHYPLVTSVSLG</sequence>
<feature type="transmembrane region" description="Helical" evidence="2">
    <location>
        <begin position="386"/>
        <end position="407"/>
    </location>
</feature>
<dbReference type="InterPro" id="IPR005135">
    <property type="entry name" value="Endo/exonuclease/phosphatase"/>
</dbReference>
<dbReference type="Proteomes" id="UP000612808">
    <property type="component" value="Unassembled WGS sequence"/>
</dbReference>
<dbReference type="RefSeq" id="WP_203663290.1">
    <property type="nucleotide sequence ID" value="NZ_BAAAZM010000001.1"/>
</dbReference>
<feature type="compositionally biased region" description="Low complexity" evidence="1">
    <location>
        <begin position="325"/>
        <end position="340"/>
    </location>
</feature>
<dbReference type="Gene3D" id="3.60.10.10">
    <property type="entry name" value="Endonuclease/exonuclease/phosphatase"/>
    <property type="match status" value="1"/>
</dbReference>
<dbReference type="GO" id="GO:0016020">
    <property type="term" value="C:membrane"/>
    <property type="evidence" value="ECO:0007669"/>
    <property type="project" value="GOC"/>
</dbReference>
<feature type="region of interest" description="Disordered" evidence="1">
    <location>
        <begin position="316"/>
        <end position="349"/>
    </location>
</feature>
<feature type="transmembrane region" description="Helical" evidence="2">
    <location>
        <begin position="268"/>
        <end position="286"/>
    </location>
</feature>
<evidence type="ECO:0000259" key="3">
    <source>
        <dbReference type="Pfam" id="PF03372"/>
    </source>
</evidence>
<dbReference type="InterPro" id="IPR051916">
    <property type="entry name" value="GPI-anchor_lipid_remodeler"/>
</dbReference>
<feature type="transmembrane region" description="Helical" evidence="2">
    <location>
        <begin position="216"/>
        <end position="236"/>
    </location>
</feature>
<feature type="transmembrane region" description="Helical" evidence="2">
    <location>
        <begin position="37"/>
        <end position="59"/>
    </location>
</feature>
<keyword evidence="2" id="KW-1133">Transmembrane helix</keyword>
<dbReference type="PANTHER" id="PTHR14859:SF15">
    <property type="entry name" value="ENDONUCLEASE_EXONUCLEASE_PHOSPHATASE DOMAIN-CONTAINING PROTEIN"/>
    <property type="match status" value="1"/>
</dbReference>
<dbReference type="SUPFAM" id="SSF56219">
    <property type="entry name" value="DNase I-like"/>
    <property type="match status" value="1"/>
</dbReference>
<feature type="transmembrane region" description="Helical" evidence="2">
    <location>
        <begin position="123"/>
        <end position="141"/>
    </location>
</feature>
<proteinExistence type="predicted"/>
<keyword evidence="2" id="KW-0472">Membrane</keyword>
<dbReference type="InterPro" id="IPR036691">
    <property type="entry name" value="Endo/exonu/phosph_ase_sf"/>
</dbReference>
<feature type="transmembrane region" description="Helical" evidence="2">
    <location>
        <begin position="414"/>
        <end position="434"/>
    </location>
</feature>
<feature type="transmembrane region" description="Helical" evidence="2">
    <location>
        <begin position="94"/>
        <end position="111"/>
    </location>
</feature>